<dbReference type="PROSITE" id="PS00373">
    <property type="entry name" value="GART"/>
    <property type="match status" value="1"/>
</dbReference>
<dbReference type="AlphaFoldDB" id="A0A378WMW0"/>
<dbReference type="SUPFAM" id="SSF50486">
    <property type="entry name" value="FMT C-terminal domain-like"/>
    <property type="match status" value="1"/>
</dbReference>
<accession>A0A378WMW0</accession>
<dbReference type="PANTHER" id="PTHR11138">
    <property type="entry name" value="METHIONYL-TRNA FORMYLTRANSFERASE"/>
    <property type="match status" value="1"/>
</dbReference>
<sequence length="383" mass="41626">MRIVSFGYQTWGRKTLQALIDSEHEVVLAVTHPASEHAYKGIWSDSVEELAREHGIPVHLTERADAETIDLVKRAEPDIIVVNSWYTWMPQELYLMPPHGTLNLHDSLLPKFTGFSPVLWALISGESEFGLTVHRMDDQLDTGDVIVQRSLPIGPTATGTELVLAGMELIPGALREALNAIESGTAVWRPQNKAERTYFHKRSERDSRIDWRWDAADLERFVRALSEPYPRAFSYYRGEKVEITAAALSQARYGGTPGRVVVQEGGAWWSADRTHTVAAISVWSSPACAPPTAPNTTAPNSSLAVVISPTPRDDLTVGAGAGRGGAVGGTAPDLVPADPRSGGHHTQLLCGLPPRGCRGPGPVAVGDHRNRRAARGSAHHLHP</sequence>
<evidence type="ECO:0000313" key="5">
    <source>
        <dbReference type="Proteomes" id="UP000255082"/>
    </source>
</evidence>
<protein>
    <submittedName>
        <fullName evidence="4">Methionyl-tRNA formyltransferase</fullName>
        <ecNumber evidence="4">2.1.2.9</ecNumber>
    </submittedName>
</protein>
<dbReference type="InterPro" id="IPR011034">
    <property type="entry name" value="Formyl_transferase-like_C_sf"/>
</dbReference>
<feature type="compositionally biased region" description="Low complexity" evidence="1">
    <location>
        <begin position="348"/>
        <end position="362"/>
    </location>
</feature>
<dbReference type="Proteomes" id="UP000255082">
    <property type="component" value="Unassembled WGS sequence"/>
</dbReference>
<evidence type="ECO:0000259" key="2">
    <source>
        <dbReference type="Pfam" id="PF00551"/>
    </source>
</evidence>
<evidence type="ECO:0000256" key="1">
    <source>
        <dbReference type="SAM" id="MobiDB-lite"/>
    </source>
</evidence>
<dbReference type="GO" id="GO:0004479">
    <property type="term" value="F:methionyl-tRNA formyltransferase activity"/>
    <property type="evidence" value="ECO:0007669"/>
    <property type="project" value="UniProtKB-EC"/>
</dbReference>
<dbReference type="CDD" id="cd08369">
    <property type="entry name" value="FMT_core"/>
    <property type="match status" value="1"/>
</dbReference>
<dbReference type="EC" id="2.1.2.9" evidence="4"/>
<organism evidence="4 5">
    <name type="scientific">Nocardia africana</name>
    <dbReference type="NCBI Taxonomy" id="134964"/>
    <lineage>
        <taxon>Bacteria</taxon>
        <taxon>Bacillati</taxon>
        <taxon>Actinomycetota</taxon>
        <taxon>Actinomycetes</taxon>
        <taxon>Mycobacteriales</taxon>
        <taxon>Nocardiaceae</taxon>
        <taxon>Nocardia</taxon>
    </lineage>
</organism>
<gene>
    <name evidence="4" type="primary">fmt_1</name>
    <name evidence="4" type="ORF">NCTC13184_01107</name>
</gene>
<reference evidence="4 5" key="1">
    <citation type="submission" date="2018-06" db="EMBL/GenBank/DDBJ databases">
        <authorList>
            <consortium name="Pathogen Informatics"/>
            <person name="Doyle S."/>
        </authorList>
    </citation>
    <scope>NUCLEOTIDE SEQUENCE [LARGE SCALE GENOMIC DNA]</scope>
    <source>
        <strain evidence="4 5">NCTC13184</strain>
    </source>
</reference>
<dbReference type="InterPro" id="IPR001555">
    <property type="entry name" value="GART_AS"/>
</dbReference>
<evidence type="ECO:0000313" key="4">
    <source>
        <dbReference type="EMBL" id="SUA41761.1"/>
    </source>
</evidence>
<dbReference type="GO" id="GO:0005829">
    <property type="term" value="C:cytosol"/>
    <property type="evidence" value="ECO:0007669"/>
    <property type="project" value="TreeGrafter"/>
</dbReference>
<dbReference type="Gene3D" id="3.40.50.12230">
    <property type="match status" value="1"/>
</dbReference>
<evidence type="ECO:0000259" key="3">
    <source>
        <dbReference type="Pfam" id="PF02911"/>
    </source>
</evidence>
<dbReference type="InterPro" id="IPR005793">
    <property type="entry name" value="Formyl_trans_C"/>
</dbReference>
<feature type="region of interest" description="Disordered" evidence="1">
    <location>
        <begin position="340"/>
        <end position="383"/>
    </location>
</feature>
<dbReference type="InterPro" id="IPR036477">
    <property type="entry name" value="Formyl_transf_N_sf"/>
</dbReference>
<dbReference type="PANTHER" id="PTHR11138:SF5">
    <property type="entry name" value="METHIONYL-TRNA FORMYLTRANSFERASE, MITOCHONDRIAL"/>
    <property type="match status" value="1"/>
</dbReference>
<dbReference type="SUPFAM" id="SSF53328">
    <property type="entry name" value="Formyltransferase"/>
    <property type="match status" value="1"/>
</dbReference>
<keyword evidence="4" id="KW-0808">Transferase</keyword>
<proteinExistence type="predicted"/>
<name>A0A378WMW0_9NOCA</name>
<dbReference type="InterPro" id="IPR002376">
    <property type="entry name" value="Formyl_transf_N"/>
</dbReference>
<feature type="compositionally biased region" description="Basic residues" evidence="1">
    <location>
        <begin position="369"/>
        <end position="383"/>
    </location>
</feature>
<feature type="domain" description="Formyl transferase N-terminal" evidence="2">
    <location>
        <begin position="1"/>
        <end position="163"/>
    </location>
</feature>
<dbReference type="EMBL" id="UGRU01000001">
    <property type="protein sequence ID" value="SUA41761.1"/>
    <property type="molecule type" value="Genomic_DNA"/>
</dbReference>
<feature type="domain" description="Formyl transferase C-terminal" evidence="3">
    <location>
        <begin position="204"/>
        <end position="264"/>
    </location>
</feature>
<dbReference type="Pfam" id="PF00551">
    <property type="entry name" value="Formyl_trans_N"/>
    <property type="match status" value="1"/>
</dbReference>
<dbReference type="Pfam" id="PF02911">
    <property type="entry name" value="Formyl_trans_C"/>
    <property type="match status" value="1"/>
</dbReference>